<dbReference type="InterPro" id="IPR029063">
    <property type="entry name" value="SAM-dependent_MTases_sf"/>
</dbReference>
<dbReference type="CDD" id="cd02440">
    <property type="entry name" value="AdoMet_MTases"/>
    <property type="match status" value="1"/>
</dbReference>
<dbReference type="RefSeq" id="WP_345720833.1">
    <property type="nucleotide sequence ID" value="NZ_BAABRU010000003.1"/>
</dbReference>
<evidence type="ECO:0000256" key="1">
    <source>
        <dbReference type="SAM" id="Coils"/>
    </source>
</evidence>
<proteinExistence type="predicted"/>
<keyword evidence="1" id="KW-0175">Coiled coil</keyword>
<dbReference type="EMBL" id="BAABRU010000003">
    <property type="protein sequence ID" value="GAA5527194.1"/>
    <property type="molecule type" value="Genomic_DNA"/>
</dbReference>
<dbReference type="SUPFAM" id="SSF53335">
    <property type="entry name" value="S-adenosyl-L-methionine-dependent methyltransferases"/>
    <property type="match status" value="1"/>
</dbReference>
<dbReference type="Gene3D" id="3.40.50.150">
    <property type="entry name" value="Vaccinia Virus protein VP39"/>
    <property type="match status" value="1"/>
</dbReference>
<comment type="caution">
    <text evidence="2">The sequence shown here is derived from an EMBL/GenBank/DDBJ whole genome shotgun (WGS) entry which is preliminary data.</text>
</comment>
<keyword evidence="3" id="KW-1185">Reference proteome</keyword>
<gene>
    <name evidence="2" type="primary">COQ3_1</name>
    <name evidence="2" type="ORF">Hgul01_00978</name>
</gene>
<keyword evidence="2" id="KW-0830">Ubiquinone</keyword>
<organism evidence="2 3">
    <name type="scientific">Herpetosiphon gulosus</name>
    <dbReference type="NCBI Taxonomy" id="1973496"/>
    <lineage>
        <taxon>Bacteria</taxon>
        <taxon>Bacillati</taxon>
        <taxon>Chloroflexota</taxon>
        <taxon>Chloroflexia</taxon>
        <taxon>Herpetosiphonales</taxon>
        <taxon>Herpetosiphonaceae</taxon>
        <taxon>Herpetosiphon</taxon>
    </lineage>
</organism>
<protein>
    <submittedName>
        <fullName evidence="2">Ubiquinone biosynthesis O-methyltransferase, mitochondrial</fullName>
    </submittedName>
</protein>
<dbReference type="PANTHER" id="PTHR43861">
    <property type="entry name" value="TRANS-ACONITATE 2-METHYLTRANSFERASE-RELATED"/>
    <property type="match status" value="1"/>
</dbReference>
<evidence type="ECO:0000313" key="2">
    <source>
        <dbReference type="EMBL" id="GAA5527194.1"/>
    </source>
</evidence>
<evidence type="ECO:0000313" key="3">
    <source>
        <dbReference type="Proteomes" id="UP001428290"/>
    </source>
</evidence>
<dbReference type="Pfam" id="PF13489">
    <property type="entry name" value="Methyltransf_23"/>
    <property type="match status" value="1"/>
</dbReference>
<sequence>MEPQALPTEHLTACPICQHPQSTIVWTQPEAYIREGLCLHRCEGCEQVYLNPRLTMESTTILENQSEVYDYSLEEEKPLICFRGDALQHIEAFAGFEKPGRILDIGCNRGLLLVAARERGWQPVGVELSPVAADVARKRYNLEVYNDDAIIKTLEPFDLITCWHVLEHLHKPVELLRDLASYLKPNGVLALQVPTYQFRDQFIERNQSGSLLCSVHTMYYTAASLSRILAQAGLSVFYSDESPDSLMLTIYASLPQYQVARLEQYQTLYQRPQVNPISEPVVVTIESPEQKTYIATLESALDQKNRHISHLEQQIRALESGKIMRWLKRFQG</sequence>
<dbReference type="Proteomes" id="UP001428290">
    <property type="component" value="Unassembled WGS sequence"/>
</dbReference>
<dbReference type="PANTHER" id="PTHR43861:SF6">
    <property type="entry name" value="METHYLTRANSFERASE TYPE 11"/>
    <property type="match status" value="1"/>
</dbReference>
<feature type="coiled-coil region" evidence="1">
    <location>
        <begin position="294"/>
        <end position="321"/>
    </location>
</feature>
<name>A0ABP9WVF5_9CHLR</name>
<reference evidence="2 3" key="1">
    <citation type="submission" date="2024-02" db="EMBL/GenBank/DDBJ databases">
        <title>Herpetosiphon gulosus NBRC 112829.</title>
        <authorList>
            <person name="Ichikawa N."/>
            <person name="Katano-Makiyama Y."/>
            <person name="Hidaka K."/>
        </authorList>
    </citation>
    <scope>NUCLEOTIDE SEQUENCE [LARGE SCALE GENOMIC DNA]</scope>
    <source>
        <strain evidence="2 3">NBRC 112829</strain>
    </source>
</reference>
<accession>A0ABP9WVF5</accession>